<dbReference type="Proteomes" id="UP000295500">
    <property type="component" value="Unassembled WGS sequence"/>
</dbReference>
<keyword evidence="2" id="KW-1185">Reference proteome</keyword>
<dbReference type="EMBL" id="SNXO01000056">
    <property type="protein sequence ID" value="TDP46656.1"/>
    <property type="molecule type" value="Genomic_DNA"/>
</dbReference>
<protein>
    <submittedName>
        <fullName evidence="1">Uncharacterized protein</fullName>
    </submittedName>
</protein>
<comment type="caution">
    <text evidence="1">The sequence shown here is derived from an EMBL/GenBank/DDBJ whole genome shotgun (WGS) entry which is preliminary data.</text>
</comment>
<gene>
    <name evidence="1" type="ORF">EV211_1562</name>
</gene>
<evidence type="ECO:0000313" key="2">
    <source>
        <dbReference type="Proteomes" id="UP000295500"/>
    </source>
</evidence>
<name>A0A4R6PYB8_9FIRM</name>
<proteinExistence type="predicted"/>
<dbReference type="AlphaFoldDB" id="A0A4R6PYB8"/>
<evidence type="ECO:0000313" key="1">
    <source>
        <dbReference type="EMBL" id="TDP46656.1"/>
    </source>
</evidence>
<sequence length="123" mass="14047">MCPVLLGIAEHVAEDFAMCVESEDLEFEKALIYVDALDTLSSNERNETAFEMLQGILRKSGWTDTAREMKLVDACAEVYDGAYCDFMNGLLDSDDVDMFLTEITLREAFKKEKETMERRLLLN</sequence>
<accession>A0A4R6PYB8</accession>
<organism evidence="1 2">
    <name type="scientific">Aminicella lysinilytica</name>
    <dbReference type="NCBI Taxonomy" id="433323"/>
    <lineage>
        <taxon>Bacteria</taxon>
        <taxon>Bacillati</taxon>
        <taxon>Bacillota</taxon>
        <taxon>Clostridia</taxon>
        <taxon>Peptostreptococcales</taxon>
        <taxon>Anaerovoracaceae</taxon>
        <taxon>Aminicella</taxon>
    </lineage>
</organism>
<reference evidence="1 2" key="1">
    <citation type="submission" date="2019-03" db="EMBL/GenBank/DDBJ databases">
        <title>Genomic Encyclopedia of Type Strains, Phase IV (KMG-IV): sequencing the most valuable type-strain genomes for metagenomic binning, comparative biology and taxonomic classification.</title>
        <authorList>
            <person name="Goeker M."/>
        </authorList>
    </citation>
    <scope>NUCLEOTIDE SEQUENCE [LARGE SCALE GENOMIC DNA]</scope>
    <source>
        <strain evidence="1 2">DSM 28287</strain>
    </source>
</reference>